<evidence type="ECO:0000256" key="1">
    <source>
        <dbReference type="SAM" id="Coils"/>
    </source>
</evidence>
<gene>
    <name evidence="2" type="ORF">N866_12575</name>
</gene>
<organism evidence="2 3">
    <name type="scientific">Actinotalea ferrariae CF5-4</name>
    <dbReference type="NCBI Taxonomy" id="948458"/>
    <lineage>
        <taxon>Bacteria</taxon>
        <taxon>Bacillati</taxon>
        <taxon>Actinomycetota</taxon>
        <taxon>Actinomycetes</taxon>
        <taxon>Micrococcales</taxon>
        <taxon>Cellulomonadaceae</taxon>
        <taxon>Actinotalea</taxon>
    </lineage>
</organism>
<evidence type="ECO:0000313" key="3">
    <source>
        <dbReference type="Proteomes" id="UP000019753"/>
    </source>
</evidence>
<keyword evidence="3" id="KW-1185">Reference proteome</keyword>
<accession>A0A021VT10</accession>
<reference evidence="2 3" key="1">
    <citation type="submission" date="2014-01" db="EMBL/GenBank/DDBJ databases">
        <title>Actinotalea ferrariae CF5-4.</title>
        <authorList>
            <person name="Chen F."/>
            <person name="Li Y."/>
            <person name="Wang G."/>
        </authorList>
    </citation>
    <scope>NUCLEOTIDE SEQUENCE [LARGE SCALE GENOMIC DNA]</scope>
    <source>
        <strain evidence="2 3">CF5-4</strain>
    </source>
</reference>
<evidence type="ECO:0008006" key="4">
    <source>
        <dbReference type="Google" id="ProtNLM"/>
    </source>
</evidence>
<dbReference type="Proteomes" id="UP000019753">
    <property type="component" value="Unassembled WGS sequence"/>
</dbReference>
<dbReference type="InterPro" id="IPR022062">
    <property type="entry name" value="DUF3618"/>
</dbReference>
<dbReference type="Pfam" id="PF12277">
    <property type="entry name" value="DUF3618"/>
    <property type="match status" value="1"/>
</dbReference>
<dbReference type="EMBL" id="AXCW01000037">
    <property type="protein sequence ID" value="EYR64319.1"/>
    <property type="molecule type" value="Genomic_DNA"/>
</dbReference>
<dbReference type="AlphaFoldDB" id="A0A021VT10"/>
<dbReference type="OrthoDB" id="4869811at2"/>
<evidence type="ECO:0000313" key="2">
    <source>
        <dbReference type="EMBL" id="EYR64319.1"/>
    </source>
</evidence>
<name>A0A021VT10_9CELL</name>
<proteinExistence type="predicted"/>
<sequence length="93" mass="10307">MSTTSRDKIEADISRTREELRSTVDELSDRLSPKNLAQEAVDEVKIAVADLKRRATGEVRSPDEPEATRTGWILLGTGAFVALTVVQKIVRKL</sequence>
<feature type="coiled-coil region" evidence="1">
    <location>
        <begin position="6"/>
        <end position="54"/>
    </location>
</feature>
<keyword evidence="1" id="KW-0175">Coiled coil</keyword>
<protein>
    <recommendedName>
        <fullName evidence="4">DUF3618 domain-containing protein</fullName>
    </recommendedName>
</protein>
<dbReference type="RefSeq" id="WP_052022429.1">
    <property type="nucleotide sequence ID" value="NZ_AXCW01000037.1"/>
</dbReference>
<comment type="caution">
    <text evidence="2">The sequence shown here is derived from an EMBL/GenBank/DDBJ whole genome shotgun (WGS) entry which is preliminary data.</text>
</comment>